<protein>
    <submittedName>
        <fullName evidence="4">AraC family transcriptional regulator</fullName>
    </submittedName>
</protein>
<dbReference type="RefSeq" id="WP_069381608.1">
    <property type="nucleotide sequence ID" value="NZ_CP017141.1"/>
</dbReference>
<sequence>MNEDKVVTVNRSLRKQVVIVAMSGNMLLDFAGPADVFTNADKCLSLSGSKMGYDVLIVSPTPDRKVATSTGIEIVCQYSAMEITTPIDTLIVAGNDFQTLQKSAYTDFCNWLSFVSENNTRRIGSVCGGAFALAEAGLLNGKKATTHWQLSERLKKEYPLVEVNTNAFYTGDGHIYTSGGVSSGIDLALALVEEDHGKDIAIQVARRLIFYLSRPGFQVQFANLLPVYESSNIAEKLYDWFNENLHQPLDVGRIADHLNMSPRNFTRVFHKQTGLPPAKFIEKLRVETARKYLEDTDMSLEGIAEKCGLGGLVSMRRTFLRHLMTTPSDYRRAFRTSIKTPGINDVIQPNVYHRN</sequence>
<dbReference type="InterPro" id="IPR029062">
    <property type="entry name" value="Class_I_gatase-like"/>
</dbReference>
<evidence type="ECO:0000313" key="4">
    <source>
        <dbReference type="EMBL" id="AOM79946.1"/>
    </source>
</evidence>
<dbReference type="SUPFAM" id="SSF46689">
    <property type="entry name" value="Homeodomain-like"/>
    <property type="match status" value="2"/>
</dbReference>
<proteinExistence type="predicted"/>
<dbReference type="Proteomes" id="UP000094313">
    <property type="component" value="Chromosome"/>
</dbReference>
<dbReference type="SMART" id="SM00342">
    <property type="entry name" value="HTH_ARAC"/>
    <property type="match status" value="1"/>
</dbReference>
<dbReference type="Gene3D" id="1.10.10.60">
    <property type="entry name" value="Homeodomain-like"/>
    <property type="match status" value="1"/>
</dbReference>
<dbReference type="PANTHER" id="PTHR43130:SF3">
    <property type="entry name" value="HTH-TYPE TRANSCRIPTIONAL REGULATOR RV1931C"/>
    <property type="match status" value="1"/>
</dbReference>
<gene>
    <name evidence="4" type="ORF">BFS30_23950</name>
</gene>
<feature type="domain" description="HTH araC/xylS-type" evidence="3">
    <location>
        <begin position="235"/>
        <end position="333"/>
    </location>
</feature>
<evidence type="ECO:0000259" key="3">
    <source>
        <dbReference type="PROSITE" id="PS01124"/>
    </source>
</evidence>
<dbReference type="PROSITE" id="PS01124">
    <property type="entry name" value="HTH_ARAC_FAMILY_2"/>
    <property type="match status" value="1"/>
</dbReference>
<dbReference type="InterPro" id="IPR052158">
    <property type="entry name" value="INH-QAR"/>
</dbReference>
<accession>A0A1D7QMR1</accession>
<dbReference type="GO" id="GO:0003700">
    <property type="term" value="F:DNA-binding transcription factor activity"/>
    <property type="evidence" value="ECO:0007669"/>
    <property type="project" value="InterPro"/>
</dbReference>
<evidence type="ECO:0000256" key="1">
    <source>
        <dbReference type="ARBA" id="ARBA00023015"/>
    </source>
</evidence>
<dbReference type="Pfam" id="PF01965">
    <property type="entry name" value="DJ-1_PfpI"/>
    <property type="match status" value="1"/>
</dbReference>
<dbReference type="SUPFAM" id="SSF52317">
    <property type="entry name" value="Class I glutamine amidotransferase-like"/>
    <property type="match status" value="1"/>
</dbReference>
<keyword evidence="5" id="KW-1185">Reference proteome</keyword>
<evidence type="ECO:0000313" key="5">
    <source>
        <dbReference type="Proteomes" id="UP000094313"/>
    </source>
</evidence>
<dbReference type="KEGG" id="psty:BFS30_23950"/>
<evidence type="ECO:0000256" key="2">
    <source>
        <dbReference type="ARBA" id="ARBA00023163"/>
    </source>
</evidence>
<dbReference type="GO" id="GO:0043565">
    <property type="term" value="F:sequence-specific DNA binding"/>
    <property type="evidence" value="ECO:0007669"/>
    <property type="project" value="InterPro"/>
</dbReference>
<dbReference type="PANTHER" id="PTHR43130">
    <property type="entry name" value="ARAC-FAMILY TRANSCRIPTIONAL REGULATOR"/>
    <property type="match status" value="1"/>
</dbReference>
<dbReference type="Pfam" id="PF12833">
    <property type="entry name" value="HTH_18"/>
    <property type="match status" value="1"/>
</dbReference>
<dbReference type="InterPro" id="IPR002818">
    <property type="entry name" value="DJ-1/PfpI"/>
</dbReference>
<keyword evidence="1" id="KW-0805">Transcription regulation</keyword>
<dbReference type="CDD" id="cd03137">
    <property type="entry name" value="GATase1_AraC_1"/>
    <property type="match status" value="1"/>
</dbReference>
<dbReference type="EMBL" id="CP017141">
    <property type="protein sequence ID" value="AOM79946.1"/>
    <property type="molecule type" value="Genomic_DNA"/>
</dbReference>
<dbReference type="OrthoDB" id="9803764at2"/>
<dbReference type="InterPro" id="IPR009057">
    <property type="entry name" value="Homeodomain-like_sf"/>
</dbReference>
<reference evidence="4 5" key="1">
    <citation type="submission" date="2016-08" db="EMBL/GenBank/DDBJ databases">
        <authorList>
            <person name="Seilhamer J.J."/>
        </authorList>
    </citation>
    <scope>NUCLEOTIDE SEQUENCE [LARGE SCALE GENOMIC DNA]</scope>
    <source>
        <strain evidence="4 5">DX4</strain>
    </source>
</reference>
<organism evidence="4 5">
    <name type="scientific">Pedobacter steynii</name>
    <dbReference type="NCBI Taxonomy" id="430522"/>
    <lineage>
        <taxon>Bacteria</taxon>
        <taxon>Pseudomonadati</taxon>
        <taxon>Bacteroidota</taxon>
        <taxon>Sphingobacteriia</taxon>
        <taxon>Sphingobacteriales</taxon>
        <taxon>Sphingobacteriaceae</taxon>
        <taxon>Pedobacter</taxon>
    </lineage>
</organism>
<keyword evidence="2" id="KW-0804">Transcription</keyword>
<dbReference type="Gene3D" id="3.40.50.880">
    <property type="match status" value="1"/>
</dbReference>
<name>A0A1D7QMR1_9SPHI</name>
<dbReference type="InterPro" id="IPR018060">
    <property type="entry name" value="HTH_AraC"/>
</dbReference>
<dbReference type="AlphaFoldDB" id="A0A1D7QMR1"/>